<dbReference type="OrthoDB" id="2507647at2759"/>
<proteinExistence type="predicted"/>
<sequence length="446" mass="49086">MSTITVNLTETLPVSGPSQPSILRRRRRDSIEFIDVDSWEPEPPASRPVERAPPNPDVIELLDSDEEGDMRPRQRRRLMSPPAPAPEVQIVPPVPRLHNGALRPFNPVLANDQPFDFEDRFRLQRAAPAAARPPPPRRLPNISLGGALVSDWHTAAQERQAERERIAHQAAQSGVRRRRRPVVQRFGGTRIMINGVDEALFDVQEYIGGLVNQYGGGYQNFMFGGGVRDQIHYKPEFTHPNPPAPGFTFDFAPTPASISISAQNPIVLNESGAANEPIVIYDDEETPVASTSAGAGPSNVPSEPSVSLVCAHCNDKLLMGINGDAETERRYRVWALRCGHMLDGKCMDALSFPSVDDEPSDSVQDEVVVDRKGKGKAVARRSSRWRASNPAATLAGFFFQGKGKESNDVHEWHCPVGDCGHKHRSVKKEGKWAPDKEGMGAIAVYV</sequence>
<dbReference type="AlphaFoldDB" id="A0A0D7B716"/>
<evidence type="ECO:0000313" key="3">
    <source>
        <dbReference type="Proteomes" id="UP000054007"/>
    </source>
</evidence>
<feature type="compositionally biased region" description="Polar residues" evidence="1">
    <location>
        <begin position="1"/>
        <end position="21"/>
    </location>
</feature>
<evidence type="ECO:0000313" key="2">
    <source>
        <dbReference type="EMBL" id="KIY65984.1"/>
    </source>
</evidence>
<gene>
    <name evidence="2" type="ORF">CYLTODRAFT_491874</name>
</gene>
<feature type="compositionally biased region" description="Pro residues" evidence="1">
    <location>
        <begin position="41"/>
        <end position="56"/>
    </location>
</feature>
<protein>
    <submittedName>
        <fullName evidence="2">Uncharacterized protein</fullName>
    </submittedName>
</protein>
<dbReference type="STRING" id="1314674.A0A0D7B716"/>
<evidence type="ECO:0000256" key="1">
    <source>
        <dbReference type="SAM" id="MobiDB-lite"/>
    </source>
</evidence>
<feature type="region of interest" description="Disordered" evidence="1">
    <location>
        <begin position="1"/>
        <end position="90"/>
    </location>
</feature>
<keyword evidence="3" id="KW-1185">Reference proteome</keyword>
<reference evidence="2 3" key="1">
    <citation type="journal article" date="2015" name="Fungal Genet. Biol.">
        <title>Evolution of novel wood decay mechanisms in Agaricales revealed by the genome sequences of Fistulina hepatica and Cylindrobasidium torrendii.</title>
        <authorList>
            <person name="Floudas D."/>
            <person name="Held B.W."/>
            <person name="Riley R."/>
            <person name="Nagy L.G."/>
            <person name="Koehler G."/>
            <person name="Ransdell A.S."/>
            <person name="Younus H."/>
            <person name="Chow J."/>
            <person name="Chiniquy J."/>
            <person name="Lipzen A."/>
            <person name="Tritt A."/>
            <person name="Sun H."/>
            <person name="Haridas S."/>
            <person name="LaButti K."/>
            <person name="Ohm R.A."/>
            <person name="Kues U."/>
            <person name="Blanchette R.A."/>
            <person name="Grigoriev I.V."/>
            <person name="Minto R.E."/>
            <person name="Hibbett D.S."/>
        </authorList>
    </citation>
    <scope>NUCLEOTIDE SEQUENCE [LARGE SCALE GENOMIC DNA]</scope>
    <source>
        <strain evidence="2 3">FP15055 ss-10</strain>
    </source>
</reference>
<organism evidence="2 3">
    <name type="scientific">Cylindrobasidium torrendii FP15055 ss-10</name>
    <dbReference type="NCBI Taxonomy" id="1314674"/>
    <lineage>
        <taxon>Eukaryota</taxon>
        <taxon>Fungi</taxon>
        <taxon>Dikarya</taxon>
        <taxon>Basidiomycota</taxon>
        <taxon>Agaricomycotina</taxon>
        <taxon>Agaricomycetes</taxon>
        <taxon>Agaricomycetidae</taxon>
        <taxon>Agaricales</taxon>
        <taxon>Marasmiineae</taxon>
        <taxon>Physalacriaceae</taxon>
        <taxon>Cylindrobasidium</taxon>
    </lineage>
</organism>
<name>A0A0D7B716_9AGAR</name>
<accession>A0A0D7B716</accession>
<dbReference type="EMBL" id="KN880570">
    <property type="protein sequence ID" value="KIY65984.1"/>
    <property type="molecule type" value="Genomic_DNA"/>
</dbReference>
<dbReference type="Proteomes" id="UP000054007">
    <property type="component" value="Unassembled WGS sequence"/>
</dbReference>